<dbReference type="GO" id="GO:0016787">
    <property type="term" value="F:hydrolase activity"/>
    <property type="evidence" value="ECO:0007669"/>
    <property type="project" value="UniProtKB-KW"/>
</dbReference>
<protein>
    <submittedName>
        <fullName evidence="2">Alpha/beta hydrolase</fullName>
    </submittedName>
</protein>
<name>A0A4S3PVW2_9BACI</name>
<dbReference type="SUPFAM" id="SSF53474">
    <property type="entry name" value="alpha/beta-Hydrolases"/>
    <property type="match status" value="1"/>
</dbReference>
<dbReference type="Proteomes" id="UP000306477">
    <property type="component" value="Unassembled WGS sequence"/>
</dbReference>
<feature type="domain" description="KANL3/Tex30 alpha/beta hydrolase-like" evidence="1">
    <location>
        <begin position="26"/>
        <end position="206"/>
    </location>
</feature>
<dbReference type="PIRSF" id="PIRSF033634">
    <property type="entry name" value="UCP033634"/>
    <property type="match status" value="1"/>
</dbReference>
<proteinExistence type="predicted"/>
<dbReference type="AlphaFoldDB" id="A0A4S3PVW2"/>
<dbReference type="RefSeq" id="WP_136378919.1">
    <property type="nucleotide sequence ID" value="NZ_SLUB01000008.1"/>
</dbReference>
<dbReference type="Pfam" id="PF20408">
    <property type="entry name" value="Abhydrolase_11"/>
    <property type="match status" value="1"/>
</dbReference>
<evidence type="ECO:0000313" key="2">
    <source>
        <dbReference type="EMBL" id="THE13684.1"/>
    </source>
</evidence>
<organism evidence="2 3">
    <name type="scientific">Bacillus timonensis</name>
    <dbReference type="NCBI Taxonomy" id="1033734"/>
    <lineage>
        <taxon>Bacteria</taxon>
        <taxon>Bacillati</taxon>
        <taxon>Bacillota</taxon>
        <taxon>Bacilli</taxon>
        <taxon>Bacillales</taxon>
        <taxon>Bacillaceae</taxon>
        <taxon>Bacillus</taxon>
    </lineage>
</organism>
<evidence type="ECO:0000313" key="3">
    <source>
        <dbReference type="Proteomes" id="UP000306477"/>
    </source>
</evidence>
<gene>
    <name evidence="2" type="ORF">E1I69_06595</name>
</gene>
<sequence>MTNIEVESPKSIPFRLIEQKQEVNNLVIVLPGAGYPTQAPLLHFTTGLFYTKGFDVLHINYSYNRQELSDLSNEDFKKDVQLAIDKAIKHKNYSNYFIVAKSIGTKALSDLLNYTRFNDAKVVWLTPILQNDDVYKTMVNCDNKGLCIIGDKDPCFIEDRFESLKNNHNLTLKVIDGANHGLELDKEPMKSIDLLKSVISDMNEFLKTNGHP</sequence>
<dbReference type="InterPro" id="IPR046879">
    <property type="entry name" value="KANL3/Tex30_Abhydrolase"/>
</dbReference>
<dbReference type="EMBL" id="SLUB01000008">
    <property type="protein sequence ID" value="THE13684.1"/>
    <property type="molecule type" value="Genomic_DNA"/>
</dbReference>
<keyword evidence="2" id="KW-0378">Hydrolase</keyword>
<dbReference type="InterPro" id="IPR029058">
    <property type="entry name" value="AB_hydrolase_fold"/>
</dbReference>
<accession>A0A4S3PVW2</accession>
<reference evidence="2 3" key="1">
    <citation type="journal article" date="2019" name="Indoor Air">
        <title>Impacts of indoor surface finishes on bacterial viability.</title>
        <authorList>
            <person name="Hu J."/>
            <person name="Maamar S.B."/>
            <person name="Glawe A.J."/>
            <person name="Gottel N."/>
            <person name="Gilbert J.A."/>
            <person name="Hartmann E.M."/>
        </authorList>
    </citation>
    <scope>NUCLEOTIDE SEQUENCE [LARGE SCALE GENOMIC DNA]</scope>
    <source>
        <strain evidence="2 3">AF060A6</strain>
    </source>
</reference>
<dbReference type="InterPro" id="IPR017018">
    <property type="entry name" value="UCP033634"/>
</dbReference>
<evidence type="ECO:0000259" key="1">
    <source>
        <dbReference type="Pfam" id="PF20408"/>
    </source>
</evidence>
<comment type="caution">
    <text evidence="2">The sequence shown here is derived from an EMBL/GenBank/DDBJ whole genome shotgun (WGS) entry which is preliminary data.</text>
</comment>
<dbReference type="OrthoDB" id="1908495at2"/>
<dbReference type="Gene3D" id="3.40.50.1820">
    <property type="entry name" value="alpha/beta hydrolase"/>
    <property type="match status" value="1"/>
</dbReference>
<keyword evidence="3" id="KW-1185">Reference proteome</keyword>